<evidence type="ECO:0000313" key="7">
    <source>
        <dbReference type="EMBL" id="KAF4469052.1"/>
    </source>
</evidence>
<dbReference type="OrthoDB" id="8061355at2759"/>
<protein>
    <submittedName>
        <fullName evidence="7">ABC transporter</fullName>
    </submittedName>
</protein>
<dbReference type="EMBL" id="JAADYS010000526">
    <property type="protein sequence ID" value="KAF4469052.1"/>
    <property type="molecule type" value="Genomic_DNA"/>
</dbReference>
<dbReference type="GO" id="GO:0005319">
    <property type="term" value="F:lipid transporter activity"/>
    <property type="evidence" value="ECO:0007669"/>
    <property type="project" value="TreeGrafter"/>
</dbReference>
<keyword evidence="5" id="KW-0472">Membrane</keyword>
<dbReference type="InterPro" id="IPR003439">
    <property type="entry name" value="ABC_transporter-like_ATP-bd"/>
</dbReference>
<dbReference type="InterPro" id="IPR026082">
    <property type="entry name" value="ABCA"/>
</dbReference>
<feature type="domain" description="ABC transporter" evidence="6">
    <location>
        <begin position="321"/>
        <end position="541"/>
    </location>
</feature>
<dbReference type="GO" id="GO:0016020">
    <property type="term" value="C:membrane"/>
    <property type="evidence" value="ECO:0007669"/>
    <property type="project" value="UniProtKB-SubCell"/>
</dbReference>
<evidence type="ECO:0000256" key="5">
    <source>
        <dbReference type="SAM" id="Phobius"/>
    </source>
</evidence>
<keyword evidence="1" id="KW-0813">Transport</keyword>
<feature type="domain" description="ABC transporter" evidence="6">
    <location>
        <begin position="1041"/>
        <end position="1264"/>
    </location>
</feature>
<evidence type="ECO:0000313" key="8">
    <source>
        <dbReference type="Proteomes" id="UP000554235"/>
    </source>
</evidence>
<feature type="transmembrane region" description="Helical" evidence="5">
    <location>
        <begin position="224"/>
        <end position="244"/>
    </location>
</feature>
<feature type="transmembrane region" description="Helical" evidence="5">
    <location>
        <begin position="338"/>
        <end position="358"/>
    </location>
</feature>
<evidence type="ECO:0000256" key="2">
    <source>
        <dbReference type="ARBA" id="ARBA00022737"/>
    </source>
</evidence>
<dbReference type="PROSITE" id="PS00211">
    <property type="entry name" value="ABC_TRANSPORTER_1"/>
    <property type="match status" value="2"/>
</dbReference>
<dbReference type="InterPro" id="IPR017871">
    <property type="entry name" value="ABC_transporter-like_CS"/>
</dbReference>
<dbReference type="InterPro" id="IPR003593">
    <property type="entry name" value="AAA+_ATPase"/>
</dbReference>
<feature type="transmembrane region" description="Helical" evidence="5">
    <location>
        <begin position="866"/>
        <end position="888"/>
    </location>
</feature>
<name>A0A8H4PKY4_9HYPO</name>
<feature type="transmembrane region" description="Helical" evidence="5">
    <location>
        <begin position="275"/>
        <end position="297"/>
    </location>
</feature>
<dbReference type="PANTHER" id="PTHR19229:SF36">
    <property type="entry name" value="ATP-BINDING CASSETTE SUB-FAMILY A MEMBER 2"/>
    <property type="match status" value="1"/>
</dbReference>
<dbReference type="Gene3D" id="3.40.50.300">
    <property type="entry name" value="P-loop containing nucleotide triphosphate hydrolases"/>
    <property type="match status" value="2"/>
</dbReference>
<feature type="transmembrane region" description="Helical" evidence="5">
    <location>
        <begin position="970"/>
        <end position="994"/>
    </location>
</feature>
<dbReference type="InterPro" id="IPR027417">
    <property type="entry name" value="P-loop_NTPase"/>
</dbReference>
<dbReference type="Pfam" id="PF00005">
    <property type="entry name" value="ABC_tran"/>
    <property type="match status" value="2"/>
</dbReference>
<dbReference type="Proteomes" id="UP000554235">
    <property type="component" value="Unassembled WGS sequence"/>
</dbReference>
<dbReference type="GO" id="GO:0140359">
    <property type="term" value="F:ABC-type transporter activity"/>
    <property type="evidence" value="ECO:0007669"/>
    <property type="project" value="InterPro"/>
</dbReference>
<organism evidence="7 8">
    <name type="scientific">Fusarium albosuccineum</name>
    <dbReference type="NCBI Taxonomy" id="1237068"/>
    <lineage>
        <taxon>Eukaryota</taxon>
        <taxon>Fungi</taxon>
        <taxon>Dikarya</taxon>
        <taxon>Ascomycota</taxon>
        <taxon>Pezizomycotina</taxon>
        <taxon>Sordariomycetes</taxon>
        <taxon>Hypocreomycetidae</taxon>
        <taxon>Hypocreales</taxon>
        <taxon>Nectriaceae</taxon>
        <taxon>Fusarium</taxon>
        <taxon>Fusarium decemcellulare species complex</taxon>
    </lineage>
</organism>
<dbReference type="PROSITE" id="PS50893">
    <property type="entry name" value="ABC_TRANSPORTER_2"/>
    <property type="match status" value="2"/>
</dbReference>
<evidence type="ECO:0000256" key="1">
    <source>
        <dbReference type="ARBA" id="ARBA00022448"/>
    </source>
</evidence>
<dbReference type="PANTHER" id="PTHR19229">
    <property type="entry name" value="ATP-BINDING CASSETTE TRANSPORTER SUBFAMILY A ABCA"/>
    <property type="match status" value="1"/>
</dbReference>
<feature type="transmembrane region" description="Helical" evidence="5">
    <location>
        <begin position="309"/>
        <end position="332"/>
    </location>
</feature>
<dbReference type="SUPFAM" id="SSF52540">
    <property type="entry name" value="P-loop containing nucleoside triphosphate hydrolases"/>
    <property type="match status" value="2"/>
</dbReference>
<keyword evidence="2" id="KW-0677">Repeat</keyword>
<evidence type="ECO:0000256" key="4">
    <source>
        <dbReference type="ARBA" id="ARBA00022840"/>
    </source>
</evidence>
<dbReference type="SMART" id="SM00382">
    <property type="entry name" value="AAA"/>
    <property type="match status" value="1"/>
</dbReference>
<dbReference type="GO" id="GO:0016887">
    <property type="term" value="F:ATP hydrolysis activity"/>
    <property type="evidence" value="ECO:0007669"/>
    <property type="project" value="InterPro"/>
</dbReference>
<feature type="transmembrane region" description="Helical" evidence="5">
    <location>
        <begin position="927"/>
        <end position="950"/>
    </location>
</feature>
<keyword evidence="8" id="KW-1185">Reference proteome</keyword>
<feature type="transmembrane region" description="Helical" evidence="5">
    <location>
        <begin position="894"/>
        <end position="915"/>
    </location>
</feature>
<accession>A0A8H4PKY4</accession>
<proteinExistence type="predicted"/>
<keyword evidence="5" id="KW-1133">Transmembrane helix</keyword>
<sequence>MVLFDLRAFARQLCALVYKNLLVSVVRHPLGFLLSVYGFPLAILAVLCSIPSFLSSSNVFGVASPAPIKNLADTIHGKLVIVKPPRLGPDVDHVISTFTKDVDENKLLFLDNESYLTTVCLANLRGVSECHAAVTFIDSPLTNVTVKDSQSSNHTWQYTLRADPSMDDMHFNAKEHDSDQENLYLPLQLAINNAITNSTTVPEVFMFTAETQEEQNRLHREDSVLLIGQVYVFALFACYFFIIYRFTGLITAERESGMSQLVDAMGGGSAVAARVLGWLIVFDVLCLPCFIAFGALYGHLMFPTSSLGLIIGWQILLGLAVNSSTVFAAAFFTKSRVSAIYVIGAFLLLSVAAQIYSFQLHPRPQFIGVLLLSLLFPSSNHVFFTQQMCLWELNSTSARIDQIAPDDFGINSESYGRESSQELDELIKACDLDLKRNSLAGTLSGGQKRKLQLACMFVGDSSVCLIDECTSGLDPLSRRVIWEILLQQRSKRSIIFTTHFLDEVDVLADHIVILSKGKVRCQGAAAELKNLHGGGYKVLAPSSAPRINTQFPPTMHQDHVVYATPDSRSAAELCSLLDSRGVRDVSISGPQVEDVFLRVADEPDLEPTKSHVAAAESEFEMTPGEVTSFWAQVRILFRKRFTVLRRFWWPYLYVLALPLIITPQFKDLLKEYKQPSCEPIKPELNPPSAPTLSWTQSCVQFGCDTLAVAPKSANKTLYNIVREGFYEVDQVDPTLYKGFPVVLDGRQTFLDYITDHRDAGPGGVYMGSNDEAPVLAYRLNTYGSPSGSLLMSLWSQMNSNVEIIASQQGFAKTRRDANNIGVIYVVFFTLLQTIYPAAFVLYPAIEKARKVRALEYANGVRRGPLWVAYGMFDFIFVLAISAGVTATIRPLKSFLAMAGVSVLMYAIAAISFAVGSGYSDAAQMDKLTLGIAFGVYLILPIGNVFRAMLIGLNVLEVGCKDGEPTPPASIYGYGGPILYLVLQIIVLLLIIIWIEEDIALFRRKGGRTTSLADAEKDGRGAASDEVKAEALRVEDAESDLLRTLHLTKSFGSNRAVDDVSFGLPQSDVMALIGPNGAGKSTLVNMIQSELSADTGKVLLRGEDARTRSAQKYLGVCPQYDALDLMNTRDHLSFYARIKGIRDVRGNVDHVMKRLNLDPHARTLASKLSGGNKRKLSLAIALMGKPPVLVLDEPTSAMDAVAKRAFWKIIQEITPNRSLLLTTHSMEEADTLATRTAIISKRLLAVGTTQALRKRYSNVYYVSLLLKTAPNSTAEEMERVRRWVLAALPGAQLERDMLGGQVRFTIPGASPVARVIELLELSKDEVGAEYYSIGGATLERVFLSVVRENNVQEEDGLEKGRVWRWLGLK</sequence>
<dbReference type="CDD" id="cd03263">
    <property type="entry name" value="ABC_subfamily_A"/>
    <property type="match status" value="1"/>
</dbReference>
<keyword evidence="3" id="KW-0547">Nucleotide-binding</keyword>
<dbReference type="GO" id="GO:0005524">
    <property type="term" value="F:ATP binding"/>
    <property type="evidence" value="ECO:0007669"/>
    <property type="project" value="UniProtKB-KW"/>
</dbReference>
<feature type="transmembrane region" description="Helical" evidence="5">
    <location>
        <begin position="822"/>
        <end position="845"/>
    </location>
</feature>
<evidence type="ECO:0000256" key="3">
    <source>
        <dbReference type="ARBA" id="ARBA00022741"/>
    </source>
</evidence>
<comment type="caution">
    <text evidence="7">The sequence shown here is derived from an EMBL/GenBank/DDBJ whole genome shotgun (WGS) entry which is preliminary data.</text>
</comment>
<keyword evidence="4" id="KW-0067">ATP-binding</keyword>
<keyword evidence="5" id="KW-0812">Transmembrane</keyword>
<feature type="transmembrane region" description="Helical" evidence="5">
    <location>
        <begin position="365"/>
        <end position="384"/>
    </location>
</feature>
<evidence type="ECO:0000259" key="6">
    <source>
        <dbReference type="PROSITE" id="PS50893"/>
    </source>
</evidence>
<reference evidence="7 8" key="1">
    <citation type="submission" date="2020-01" db="EMBL/GenBank/DDBJ databases">
        <title>Identification and distribution of gene clusters putatively required for synthesis of sphingolipid metabolism inhibitors in phylogenetically diverse species of the filamentous fungus Fusarium.</title>
        <authorList>
            <person name="Kim H.-S."/>
            <person name="Busman M."/>
            <person name="Brown D.W."/>
            <person name="Divon H."/>
            <person name="Uhlig S."/>
            <person name="Proctor R.H."/>
        </authorList>
    </citation>
    <scope>NUCLEOTIDE SEQUENCE [LARGE SCALE GENOMIC DNA]</scope>
    <source>
        <strain evidence="7 8">NRRL 20459</strain>
    </source>
</reference>
<gene>
    <name evidence="7" type="ORF">FALBO_4047</name>
</gene>